<sequence>MRRLHFYAGIFVGPFLLIAAVSGGLYAVAPSIEQLVYRDQLHTDSSGAMLPVAQQIRAAQAQRPDLPVTAVRPATGPDETTRVMFDDPALGESERHAVFIDPVTAASHGELTVYGSGGALPLRTWIDQLHRSLHLGEPGRLYSELAASWLWLIALAGVFLWWDRYRRMSSRGESAARLFTPDRSGRGRVRTLNWHGAVGIWIAVGLLFLSATGLTWSRYAGANVDELRAALSWTTPTVSTSSGHEGHHSAAPSGANSPPADPRVADIDRVLTAAREAGVGGHVEAAIPADAHTAFTVTQTRQPWVMSNNAVAVDGLSGRVTDISWFADWPWAAKLSAWGIQLHMGLLFGLANQLLLLGLAVALVTVIVRGYLLWWRRRPTVGRGRWGRPPRRGVLTELPPAAAVTVVIVTAVVGWFVPLLGVSLAAFVAVDVVVGWWQYRRAEQPV</sequence>
<keyword evidence="2" id="KW-0472">Membrane</keyword>
<gene>
    <name evidence="3" type="ORF">FR943_18705</name>
</gene>
<keyword evidence="2" id="KW-0812">Transmembrane</keyword>
<keyword evidence="2" id="KW-1133">Transmembrane helix</keyword>
<feature type="transmembrane region" description="Helical" evidence="2">
    <location>
        <begin position="354"/>
        <end position="374"/>
    </location>
</feature>
<dbReference type="InterPro" id="IPR005625">
    <property type="entry name" value="PepSY-ass_TM"/>
</dbReference>
<dbReference type="Proteomes" id="UP000812982">
    <property type="component" value="Unassembled WGS sequence"/>
</dbReference>
<evidence type="ECO:0000313" key="4">
    <source>
        <dbReference type="Proteomes" id="UP000812982"/>
    </source>
</evidence>
<proteinExistence type="predicted"/>
<comment type="caution">
    <text evidence="3">The sequence shown here is derived from an EMBL/GenBank/DDBJ whole genome shotgun (WGS) entry which is preliminary data.</text>
</comment>
<dbReference type="PANTHER" id="PTHR34219">
    <property type="entry name" value="IRON-REGULATED INNER MEMBRANE PROTEIN-RELATED"/>
    <property type="match status" value="1"/>
</dbReference>
<reference evidence="3 4" key="1">
    <citation type="journal article" date="2021" name="Sci. Rep.">
        <title>Phenotypic and genomic hallmarks of a novel, potentially pathogenic rapidly growing Mycobacterium species related to the Mycobacterium fortuitum complex.</title>
        <authorList>
            <person name="Gharbi R."/>
            <person name="Khanna V."/>
            <person name="Frigui W."/>
            <person name="Mhenni B."/>
            <person name="Brosch R."/>
            <person name="Mardassi H."/>
        </authorList>
    </citation>
    <scope>NUCLEOTIDE SEQUENCE [LARGE SCALE GENOMIC DNA]</scope>
    <source>
        <strain evidence="3 4">TNTM28</strain>
    </source>
</reference>
<evidence type="ECO:0000256" key="2">
    <source>
        <dbReference type="SAM" id="Phobius"/>
    </source>
</evidence>
<name>A0ABS6KQX8_9MYCO</name>
<feature type="region of interest" description="Disordered" evidence="1">
    <location>
        <begin position="238"/>
        <end position="262"/>
    </location>
</feature>
<feature type="transmembrane region" description="Helical" evidence="2">
    <location>
        <begin position="141"/>
        <end position="162"/>
    </location>
</feature>
<feature type="compositionally biased region" description="Low complexity" evidence="1">
    <location>
        <begin position="249"/>
        <end position="258"/>
    </location>
</feature>
<dbReference type="EMBL" id="VOMB01000021">
    <property type="protein sequence ID" value="MBU9765863.1"/>
    <property type="molecule type" value="Genomic_DNA"/>
</dbReference>
<dbReference type="PANTHER" id="PTHR34219:SF1">
    <property type="entry name" value="PEPSY DOMAIN-CONTAINING PROTEIN"/>
    <property type="match status" value="1"/>
</dbReference>
<feature type="transmembrane region" description="Helical" evidence="2">
    <location>
        <begin position="394"/>
        <end position="416"/>
    </location>
</feature>
<keyword evidence="4" id="KW-1185">Reference proteome</keyword>
<dbReference type="Pfam" id="PF03929">
    <property type="entry name" value="PepSY_TM"/>
    <property type="match status" value="1"/>
</dbReference>
<evidence type="ECO:0000256" key="1">
    <source>
        <dbReference type="SAM" id="MobiDB-lite"/>
    </source>
</evidence>
<evidence type="ECO:0000313" key="3">
    <source>
        <dbReference type="EMBL" id="MBU9765863.1"/>
    </source>
</evidence>
<organism evidence="3 4">
    <name type="scientific">[Mycobacterium] fortunisiensis</name>
    <dbReference type="NCBI Taxonomy" id="2600579"/>
    <lineage>
        <taxon>Bacteria</taxon>
        <taxon>Bacillati</taxon>
        <taxon>Actinomycetota</taxon>
        <taxon>Actinomycetes</taxon>
        <taxon>Mycobacteriales</taxon>
        <taxon>Mycobacteriaceae</taxon>
        <taxon>Mycolicibacterium</taxon>
    </lineage>
</organism>
<feature type="transmembrane region" description="Helical" evidence="2">
    <location>
        <begin position="192"/>
        <end position="216"/>
    </location>
</feature>
<protein>
    <submittedName>
        <fullName evidence="3">PepSY domain-containing protein</fullName>
    </submittedName>
</protein>
<feature type="transmembrane region" description="Helical" evidence="2">
    <location>
        <begin position="422"/>
        <end position="439"/>
    </location>
</feature>
<accession>A0ABS6KQX8</accession>
<feature type="transmembrane region" description="Helical" evidence="2">
    <location>
        <begin position="7"/>
        <end position="29"/>
    </location>
</feature>